<dbReference type="GO" id="GO:0003676">
    <property type="term" value="F:nucleic acid binding"/>
    <property type="evidence" value="ECO:0007669"/>
    <property type="project" value="InterPro"/>
</dbReference>
<dbReference type="Gene3D" id="3.40.1350.10">
    <property type="match status" value="1"/>
</dbReference>
<comment type="cofactor">
    <cofactor evidence="1">
        <name>Mg(2+)</name>
        <dbReference type="ChEBI" id="CHEBI:18420"/>
    </cofactor>
</comment>
<dbReference type="EMBL" id="BK032724">
    <property type="protein sequence ID" value="DAF56901.1"/>
    <property type="molecule type" value="Genomic_DNA"/>
</dbReference>
<evidence type="ECO:0000256" key="3">
    <source>
        <dbReference type="ARBA" id="ARBA00022801"/>
    </source>
</evidence>
<dbReference type="Pfam" id="PF08774">
    <property type="entry name" value="VRR_NUC"/>
    <property type="match status" value="1"/>
</dbReference>
<proteinExistence type="predicted"/>
<dbReference type="GO" id="GO:0004518">
    <property type="term" value="F:nuclease activity"/>
    <property type="evidence" value="ECO:0007669"/>
    <property type="project" value="UniProtKB-KW"/>
</dbReference>
<evidence type="ECO:0000259" key="4">
    <source>
        <dbReference type="Pfam" id="PF08774"/>
    </source>
</evidence>
<name>A0A8S5T0P3_9CAUD</name>
<evidence type="ECO:0000313" key="5">
    <source>
        <dbReference type="EMBL" id="DAF56901.1"/>
    </source>
</evidence>
<evidence type="ECO:0000256" key="1">
    <source>
        <dbReference type="ARBA" id="ARBA00001946"/>
    </source>
</evidence>
<keyword evidence="3" id="KW-0378">Hydrolase</keyword>
<dbReference type="InterPro" id="IPR014883">
    <property type="entry name" value="VRR_NUC"/>
</dbReference>
<dbReference type="GO" id="GO:0016788">
    <property type="term" value="F:hydrolase activity, acting on ester bonds"/>
    <property type="evidence" value="ECO:0007669"/>
    <property type="project" value="InterPro"/>
</dbReference>
<accession>A0A8S5T0P3</accession>
<evidence type="ECO:0000256" key="2">
    <source>
        <dbReference type="ARBA" id="ARBA00022722"/>
    </source>
</evidence>
<dbReference type="InterPro" id="IPR011856">
    <property type="entry name" value="tRNA_endonuc-like_dom_sf"/>
</dbReference>
<sequence>MTTTTKSEHSEQVELFRWSNEIAYAGFELVLAQAPKPYAKDRLNPVPTLSLMHAIPNGGARGNDSQTNKIRGSMLKAEGVKKGVPDIFLPVPLNGYHGLYIEMKVADNKKGRPSAEQLAFLDNVGKLGYAYAICYGAEQAKQIICQYYGYAYEVSS</sequence>
<keyword evidence="2" id="KW-0540">Nuclease</keyword>
<organism evidence="5">
    <name type="scientific">Siphoviridae sp. ctiJm4</name>
    <dbReference type="NCBI Taxonomy" id="2827916"/>
    <lineage>
        <taxon>Viruses</taxon>
        <taxon>Duplodnaviria</taxon>
        <taxon>Heunggongvirae</taxon>
        <taxon>Uroviricota</taxon>
        <taxon>Caudoviricetes</taxon>
    </lineage>
</organism>
<reference evidence="5" key="1">
    <citation type="journal article" date="2021" name="Proc. Natl. Acad. Sci. U.S.A.">
        <title>A Catalog of Tens of Thousands of Viruses from Human Metagenomes Reveals Hidden Associations with Chronic Diseases.</title>
        <authorList>
            <person name="Tisza M.J."/>
            <person name="Buck C.B."/>
        </authorList>
    </citation>
    <scope>NUCLEOTIDE SEQUENCE</scope>
    <source>
        <strain evidence="5">CtiJm4</strain>
    </source>
</reference>
<protein>
    <submittedName>
        <fullName evidence="5">Nuclease</fullName>
    </submittedName>
</protein>
<feature type="domain" description="VRR-NUC" evidence="4">
    <location>
        <begin position="76"/>
        <end position="137"/>
    </location>
</feature>